<dbReference type="Gene3D" id="3.40.50.10810">
    <property type="entry name" value="Tandem AAA-ATPase domain"/>
    <property type="match status" value="1"/>
</dbReference>
<keyword evidence="3" id="KW-1185">Reference proteome</keyword>
<protein>
    <recommendedName>
        <fullName evidence="4">SNF2 N-terminal domain-containing protein</fullName>
    </recommendedName>
</protein>
<evidence type="ECO:0000256" key="1">
    <source>
        <dbReference type="ARBA" id="ARBA00022801"/>
    </source>
</evidence>
<comment type="caution">
    <text evidence="2">The sequence shown here is derived from an EMBL/GenBank/DDBJ whole genome shotgun (WGS) entry which is preliminary data.</text>
</comment>
<dbReference type="PANTHER" id="PTHR45766">
    <property type="entry name" value="DNA ANNEALING HELICASE AND ENDONUCLEASE ZRANB3 FAMILY MEMBER"/>
    <property type="match status" value="1"/>
</dbReference>
<keyword evidence="1" id="KW-0378">Hydrolase</keyword>
<dbReference type="SUPFAM" id="SSF52540">
    <property type="entry name" value="P-loop containing nucleoside triphosphate hydrolases"/>
    <property type="match status" value="1"/>
</dbReference>
<dbReference type="InterPro" id="IPR038718">
    <property type="entry name" value="SNF2-like_sf"/>
</dbReference>
<dbReference type="PANTHER" id="PTHR45766:SF6">
    <property type="entry name" value="SWI_SNF-RELATED MATRIX-ASSOCIATED ACTIN-DEPENDENT REGULATOR OF CHROMATIN SUBFAMILY A-LIKE PROTEIN 1"/>
    <property type="match status" value="1"/>
</dbReference>
<dbReference type="EMBL" id="JAFCMP010000043">
    <property type="protein sequence ID" value="KAG5189890.1"/>
    <property type="molecule type" value="Genomic_DNA"/>
</dbReference>
<dbReference type="InterPro" id="IPR027417">
    <property type="entry name" value="P-loop_NTPase"/>
</dbReference>
<evidence type="ECO:0000313" key="3">
    <source>
        <dbReference type="Proteomes" id="UP000664859"/>
    </source>
</evidence>
<dbReference type="Proteomes" id="UP000664859">
    <property type="component" value="Unassembled WGS sequence"/>
</dbReference>
<reference evidence="2" key="1">
    <citation type="submission" date="2021-02" db="EMBL/GenBank/DDBJ databases">
        <title>First Annotated Genome of the Yellow-green Alga Tribonema minus.</title>
        <authorList>
            <person name="Mahan K.M."/>
        </authorList>
    </citation>
    <scope>NUCLEOTIDE SEQUENCE</scope>
    <source>
        <strain evidence="2">UTEX B ZZ1240</strain>
    </source>
</reference>
<sequence length="95" mass="9936">MTRPQLRAACAALAAAAARGAELRTIPAASARALVAEGGAAAAAAEPHSLLRIRRELLDVLMPFQREGVRFALERGGRCLIADEMGTGKTIQVRG</sequence>
<dbReference type="AlphaFoldDB" id="A0A835ZEJ6"/>
<dbReference type="GO" id="GO:0031297">
    <property type="term" value="P:replication fork processing"/>
    <property type="evidence" value="ECO:0007669"/>
    <property type="project" value="TreeGrafter"/>
</dbReference>
<evidence type="ECO:0000313" key="2">
    <source>
        <dbReference type="EMBL" id="KAG5189890.1"/>
    </source>
</evidence>
<organism evidence="2 3">
    <name type="scientific">Tribonema minus</name>
    <dbReference type="NCBI Taxonomy" id="303371"/>
    <lineage>
        <taxon>Eukaryota</taxon>
        <taxon>Sar</taxon>
        <taxon>Stramenopiles</taxon>
        <taxon>Ochrophyta</taxon>
        <taxon>PX clade</taxon>
        <taxon>Xanthophyceae</taxon>
        <taxon>Tribonematales</taxon>
        <taxon>Tribonemataceae</taxon>
        <taxon>Tribonema</taxon>
    </lineage>
</organism>
<proteinExistence type="predicted"/>
<accession>A0A835ZEJ6</accession>
<dbReference type="OrthoDB" id="2801544at2759"/>
<dbReference type="GO" id="GO:0006281">
    <property type="term" value="P:DNA repair"/>
    <property type="evidence" value="ECO:0007669"/>
    <property type="project" value="TreeGrafter"/>
</dbReference>
<dbReference type="GO" id="GO:0016787">
    <property type="term" value="F:hydrolase activity"/>
    <property type="evidence" value="ECO:0007669"/>
    <property type="project" value="UniProtKB-KW"/>
</dbReference>
<dbReference type="GO" id="GO:0043596">
    <property type="term" value="C:nuclear replication fork"/>
    <property type="evidence" value="ECO:0007669"/>
    <property type="project" value="TreeGrafter"/>
</dbReference>
<name>A0A835ZEJ6_9STRA</name>
<gene>
    <name evidence="2" type="ORF">JKP88DRAFT_176450</name>
</gene>
<evidence type="ECO:0008006" key="4">
    <source>
        <dbReference type="Google" id="ProtNLM"/>
    </source>
</evidence>